<dbReference type="GO" id="GO:0051301">
    <property type="term" value="P:cell division"/>
    <property type="evidence" value="ECO:0007669"/>
    <property type="project" value="InterPro"/>
</dbReference>
<dbReference type="InterPro" id="IPR013221">
    <property type="entry name" value="Mur_ligase_cen"/>
</dbReference>
<gene>
    <name evidence="5" type="ORF">MNBD_GAMMA22-1459</name>
</gene>
<dbReference type="SUPFAM" id="SSF53623">
    <property type="entry name" value="MurD-like peptide ligases, catalytic domain"/>
    <property type="match status" value="1"/>
</dbReference>
<dbReference type="InterPro" id="IPR000713">
    <property type="entry name" value="Mur_ligase_N"/>
</dbReference>
<evidence type="ECO:0000259" key="3">
    <source>
        <dbReference type="Pfam" id="PF02875"/>
    </source>
</evidence>
<dbReference type="SUPFAM" id="SSF53244">
    <property type="entry name" value="MurD-like peptide ligases, peptide-binding domain"/>
    <property type="match status" value="1"/>
</dbReference>
<dbReference type="PANTHER" id="PTHR23135">
    <property type="entry name" value="MUR LIGASE FAMILY MEMBER"/>
    <property type="match status" value="1"/>
</dbReference>
<dbReference type="Pfam" id="PF08245">
    <property type="entry name" value="Mur_ligase_M"/>
    <property type="match status" value="1"/>
</dbReference>
<protein>
    <submittedName>
        <fullName evidence="5">UDP-N-acetylmuramoylalanyl-D-glutamate--2,6-diaminopimelate ligase</fullName>
        <ecNumber evidence="5">6.3.2.13</ecNumber>
    </submittedName>
</protein>
<dbReference type="Pfam" id="PF02875">
    <property type="entry name" value="Mur_ligase_C"/>
    <property type="match status" value="1"/>
</dbReference>
<dbReference type="GO" id="GO:0005737">
    <property type="term" value="C:cytoplasm"/>
    <property type="evidence" value="ECO:0007669"/>
    <property type="project" value="InterPro"/>
</dbReference>
<proteinExistence type="inferred from homology"/>
<dbReference type="InterPro" id="IPR004101">
    <property type="entry name" value="Mur_ligase_C"/>
</dbReference>
<dbReference type="Gene3D" id="3.40.1390.10">
    <property type="entry name" value="MurE/MurF, N-terminal domain"/>
    <property type="match status" value="1"/>
</dbReference>
<sequence>MMVFSSDSTSTNQKLIDILGLIDNTFNFETIKNIEISDISDDSRNVVTGALFIARSGYDVHGERFISDAIKNGAVAILRQPVVVNATSEINWIATAINKSIPEIIISFENKDISKLAVVFYKDPSKQLQITGITGTNGKTSCAFILANILSQNQKTGFIGTIGYGEINSLQESSNTSQRTTTPNTTTRGVVENQKIFSEMYGNGIKQVVMEISSHALTQHRITGIDIKCAVFTNLTHDHLDYHQTFEKYGEAKLELFRLSSLQHAVINLDDKFSQQVINVLNKNVKVITYGIDNKKANLIAEIIEFKLNSTVITLKMESDSITVNVPLLGKFNISNLLAVCGVLLSQGQSLNVISKLIPKIQAVKGRMQCLGGHNNLPLVVVDYAHTPDALSNVLETLKLHCTGSLWCVFGCGGDRDKTKRAEMGEIASTIADKVIITNDNPRTEEPKVIAADIYNGIINTKITKIILDRKEAIQSAIEQAKKTDVILIAGKGHESYQIIDNIKYYFDDVKTSLDALNTESIK</sequence>
<evidence type="ECO:0000313" key="5">
    <source>
        <dbReference type="EMBL" id="VAW99190.1"/>
    </source>
</evidence>
<dbReference type="AlphaFoldDB" id="A0A3B1AC89"/>
<dbReference type="EC" id="6.3.2.13" evidence="5"/>
<evidence type="ECO:0000259" key="2">
    <source>
        <dbReference type="Pfam" id="PF01225"/>
    </source>
</evidence>
<evidence type="ECO:0000256" key="1">
    <source>
        <dbReference type="ARBA" id="ARBA00005898"/>
    </source>
</evidence>
<evidence type="ECO:0000259" key="4">
    <source>
        <dbReference type="Pfam" id="PF08245"/>
    </source>
</evidence>
<dbReference type="InterPro" id="IPR036565">
    <property type="entry name" value="Mur-like_cat_sf"/>
</dbReference>
<dbReference type="Gene3D" id="3.40.1190.10">
    <property type="entry name" value="Mur-like, catalytic domain"/>
    <property type="match status" value="1"/>
</dbReference>
<dbReference type="GO" id="GO:0008360">
    <property type="term" value="P:regulation of cell shape"/>
    <property type="evidence" value="ECO:0007669"/>
    <property type="project" value="InterPro"/>
</dbReference>
<dbReference type="GO" id="GO:0008765">
    <property type="term" value="F:UDP-N-acetylmuramoylalanyl-D-glutamate-2,6-diaminopimelate ligase activity"/>
    <property type="evidence" value="ECO:0007669"/>
    <property type="project" value="UniProtKB-EC"/>
</dbReference>
<feature type="domain" description="Mur ligase central" evidence="4">
    <location>
        <begin position="133"/>
        <end position="343"/>
    </location>
</feature>
<keyword evidence="5" id="KW-0436">Ligase</keyword>
<dbReference type="SUPFAM" id="SSF63418">
    <property type="entry name" value="MurE/MurF N-terminal domain"/>
    <property type="match status" value="1"/>
</dbReference>
<dbReference type="InterPro" id="IPR035911">
    <property type="entry name" value="MurE/MurF_N"/>
</dbReference>
<reference evidence="5" key="1">
    <citation type="submission" date="2018-06" db="EMBL/GenBank/DDBJ databases">
        <authorList>
            <person name="Zhirakovskaya E."/>
        </authorList>
    </citation>
    <scope>NUCLEOTIDE SEQUENCE</scope>
</reference>
<feature type="domain" description="Mur ligase C-terminal" evidence="3">
    <location>
        <begin position="366"/>
        <end position="493"/>
    </location>
</feature>
<name>A0A3B1AC89_9ZZZZ</name>
<comment type="similarity">
    <text evidence="1">Belongs to the MurCDEF family. MurE subfamily.</text>
</comment>
<dbReference type="EMBL" id="UOFS01000039">
    <property type="protein sequence ID" value="VAW99190.1"/>
    <property type="molecule type" value="Genomic_DNA"/>
</dbReference>
<dbReference type="HAMAP" id="MF_00208">
    <property type="entry name" value="MurE"/>
    <property type="match status" value="1"/>
</dbReference>
<dbReference type="NCBIfam" id="NF001126">
    <property type="entry name" value="PRK00139.1-4"/>
    <property type="match status" value="1"/>
</dbReference>
<dbReference type="NCBIfam" id="TIGR01085">
    <property type="entry name" value="murE"/>
    <property type="match status" value="1"/>
</dbReference>
<dbReference type="InterPro" id="IPR036615">
    <property type="entry name" value="Mur_ligase_C_dom_sf"/>
</dbReference>
<organism evidence="5">
    <name type="scientific">hydrothermal vent metagenome</name>
    <dbReference type="NCBI Taxonomy" id="652676"/>
    <lineage>
        <taxon>unclassified sequences</taxon>
        <taxon>metagenomes</taxon>
        <taxon>ecological metagenomes</taxon>
    </lineage>
</organism>
<dbReference type="Gene3D" id="3.90.190.20">
    <property type="entry name" value="Mur ligase, C-terminal domain"/>
    <property type="match status" value="1"/>
</dbReference>
<dbReference type="Pfam" id="PF01225">
    <property type="entry name" value="Mur_ligase"/>
    <property type="match status" value="1"/>
</dbReference>
<accession>A0A3B1AC89</accession>
<dbReference type="PANTHER" id="PTHR23135:SF4">
    <property type="entry name" value="UDP-N-ACETYLMURAMOYL-L-ALANYL-D-GLUTAMATE--2,6-DIAMINOPIMELATE LIGASE MURE HOMOLOG, CHLOROPLASTIC"/>
    <property type="match status" value="1"/>
</dbReference>
<dbReference type="InterPro" id="IPR005761">
    <property type="entry name" value="UDP-N-AcMur-Glu-dNH2Pim_ligase"/>
</dbReference>
<feature type="domain" description="Mur ligase N-terminal catalytic" evidence="2">
    <location>
        <begin position="36"/>
        <end position="104"/>
    </location>
</feature>
<dbReference type="GO" id="GO:0005524">
    <property type="term" value="F:ATP binding"/>
    <property type="evidence" value="ECO:0007669"/>
    <property type="project" value="InterPro"/>
</dbReference>